<evidence type="ECO:0000313" key="1">
    <source>
        <dbReference type="EMBL" id="CRK90653.1"/>
    </source>
</evidence>
<sequence length="65" mass="7574">MENMSVIVIKVSVLAMKHISSNMGSWKTFQHDLVEFSNIILVSLKTLVNNTTRRLREEKDIENKR</sequence>
<evidence type="ECO:0000313" key="2">
    <source>
        <dbReference type="Proteomes" id="UP000183832"/>
    </source>
</evidence>
<protein>
    <submittedName>
        <fullName evidence="1">CLUMA_CG004354, isoform A</fullName>
    </submittedName>
</protein>
<reference evidence="1 2" key="1">
    <citation type="submission" date="2015-04" db="EMBL/GenBank/DDBJ databases">
        <authorList>
            <person name="Syromyatnikov M.Y."/>
            <person name="Popov V.N."/>
        </authorList>
    </citation>
    <scope>NUCLEOTIDE SEQUENCE [LARGE SCALE GENOMIC DNA]</scope>
</reference>
<keyword evidence="2" id="KW-1185">Reference proteome</keyword>
<name>A0A1J1HRK4_9DIPT</name>
<accession>A0A1J1HRK4</accession>
<proteinExistence type="predicted"/>
<dbReference type="EMBL" id="CVRI01000020">
    <property type="protein sequence ID" value="CRK90653.1"/>
    <property type="molecule type" value="Genomic_DNA"/>
</dbReference>
<organism evidence="1 2">
    <name type="scientific">Clunio marinus</name>
    <dbReference type="NCBI Taxonomy" id="568069"/>
    <lineage>
        <taxon>Eukaryota</taxon>
        <taxon>Metazoa</taxon>
        <taxon>Ecdysozoa</taxon>
        <taxon>Arthropoda</taxon>
        <taxon>Hexapoda</taxon>
        <taxon>Insecta</taxon>
        <taxon>Pterygota</taxon>
        <taxon>Neoptera</taxon>
        <taxon>Endopterygota</taxon>
        <taxon>Diptera</taxon>
        <taxon>Nematocera</taxon>
        <taxon>Chironomoidea</taxon>
        <taxon>Chironomidae</taxon>
        <taxon>Clunio</taxon>
    </lineage>
</organism>
<gene>
    <name evidence="1" type="ORF">CLUMA_CG004354</name>
</gene>
<dbReference type="AlphaFoldDB" id="A0A1J1HRK4"/>
<dbReference type="Proteomes" id="UP000183832">
    <property type="component" value="Unassembled WGS sequence"/>
</dbReference>